<evidence type="ECO:0000313" key="3">
    <source>
        <dbReference type="EMBL" id="KAF2068967.1"/>
    </source>
</evidence>
<protein>
    <recommendedName>
        <fullName evidence="5">Transmembrane protein</fullName>
    </recommendedName>
</protein>
<feature type="transmembrane region" description="Helical" evidence="2">
    <location>
        <begin position="201"/>
        <end position="223"/>
    </location>
</feature>
<keyword evidence="2" id="KW-0812">Transmembrane</keyword>
<organism evidence="3 4">
    <name type="scientific">Polysphondylium violaceum</name>
    <dbReference type="NCBI Taxonomy" id="133409"/>
    <lineage>
        <taxon>Eukaryota</taxon>
        <taxon>Amoebozoa</taxon>
        <taxon>Evosea</taxon>
        <taxon>Eumycetozoa</taxon>
        <taxon>Dictyostelia</taxon>
        <taxon>Dictyosteliales</taxon>
        <taxon>Dictyosteliaceae</taxon>
        <taxon>Polysphondylium</taxon>
    </lineage>
</organism>
<evidence type="ECO:0008006" key="5">
    <source>
        <dbReference type="Google" id="ProtNLM"/>
    </source>
</evidence>
<dbReference type="AlphaFoldDB" id="A0A8J4PJV6"/>
<dbReference type="OrthoDB" id="20411at2759"/>
<keyword evidence="2" id="KW-1133">Transmembrane helix</keyword>
<gene>
    <name evidence="3" type="ORF">CYY_009714</name>
</gene>
<feature type="transmembrane region" description="Helical" evidence="2">
    <location>
        <begin position="573"/>
        <end position="593"/>
    </location>
</feature>
<name>A0A8J4PJV6_9MYCE</name>
<evidence type="ECO:0000313" key="4">
    <source>
        <dbReference type="Proteomes" id="UP000695562"/>
    </source>
</evidence>
<keyword evidence="2" id="KW-0472">Membrane</keyword>
<dbReference type="Proteomes" id="UP000695562">
    <property type="component" value="Unassembled WGS sequence"/>
</dbReference>
<feature type="compositionally biased region" description="Acidic residues" evidence="1">
    <location>
        <begin position="21"/>
        <end position="37"/>
    </location>
</feature>
<accession>A0A8J4PJV6</accession>
<comment type="caution">
    <text evidence="3">The sequence shown here is derived from an EMBL/GenBank/DDBJ whole genome shotgun (WGS) entry which is preliminary data.</text>
</comment>
<feature type="transmembrane region" description="Helical" evidence="2">
    <location>
        <begin position="351"/>
        <end position="374"/>
    </location>
</feature>
<feature type="region of interest" description="Disordered" evidence="1">
    <location>
        <begin position="1"/>
        <end position="39"/>
    </location>
</feature>
<proteinExistence type="predicted"/>
<feature type="compositionally biased region" description="Low complexity" evidence="1">
    <location>
        <begin position="1"/>
        <end position="10"/>
    </location>
</feature>
<feature type="transmembrane region" description="Helical" evidence="2">
    <location>
        <begin position="312"/>
        <end position="330"/>
    </location>
</feature>
<dbReference type="EMBL" id="AJWJ01000786">
    <property type="protein sequence ID" value="KAF2068967.1"/>
    <property type="molecule type" value="Genomic_DNA"/>
</dbReference>
<sequence>MGKKSSPSPKKSSREKKREEIVEEEEYIEEEEEDIDDVPVKKKTTTTRITTTQKPGTSKLKKVIEKEVEDLDFDRDENYIKTTTTTTTYNNGNTRPGDVLPEEIFYQPTIYNTRGGKKRGGNGNASVAAFMGPDSWDDAYPPSRCERVAYYDEGYDPQETDSFTQQQLEILSGEIRRHPSLAAKSYHFLSLGISTKIQHQWIQIVIASLITLSLIAIVVLFPLPAMKHIQMSVKGPNIQATTAKEFDKDFADAHGQVSVFKDDWRRFAIVGTSNFLCSNYNFNPITGEGNDYIWGGGASFTNNSQELKNVKIFGSCILFGVLLFFIWLVAAKLSEKEIIMESSAGMQIAHAILTLGVIPLLAMVFWALFVLYFIQTILIGAPFSSGGGSGEFKQDVFHCVNRLSVGLGELNSFSPIRELFLGSVGILMRLVNRFHPLPIEALALHEKTESLSNNDMKLVSFIWALGVGSTIYHFLTLCSYLYSIFHESPKFKKDKQNNAANANAAAAAIAASSSSTRAKPVSLMTLDLKFLPSFIPEVLLTQNFIITLIWWFTASYLWIFGVPSCIVAHEGEIFYLVMSLTPILKSIYNLVIIEQNKDTINRLHTENSRKSENIVESYTPSYN</sequence>
<reference evidence="3" key="1">
    <citation type="submission" date="2020-01" db="EMBL/GenBank/DDBJ databases">
        <title>Development of genomics and gene disruption for Polysphondylium violaceum indicates a role for the polyketide synthase stlB in stalk morphogenesis.</title>
        <authorList>
            <person name="Narita B."/>
            <person name="Kawabe Y."/>
            <person name="Kin K."/>
            <person name="Saito T."/>
            <person name="Gibbs R."/>
            <person name="Kuspa A."/>
            <person name="Muzny D."/>
            <person name="Queller D."/>
            <person name="Richards S."/>
            <person name="Strassman J."/>
            <person name="Sucgang R."/>
            <person name="Worley K."/>
            <person name="Schaap P."/>
        </authorList>
    </citation>
    <scope>NUCLEOTIDE SEQUENCE</scope>
    <source>
        <strain evidence="3">QSvi11</strain>
    </source>
</reference>
<feature type="transmembrane region" description="Helical" evidence="2">
    <location>
        <begin position="461"/>
        <end position="485"/>
    </location>
</feature>
<evidence type="ECO:0000256" key="1">
    <source>
        <dbReference type="SAM" id="MobiDB-lite"/>
    </source>
</evidence>
<evidence type="ECO:0000256" key="2">
    <source>
        <dbReference type="SAM" id="Phobius"/>
    </source>
</evidence>
<feature type="transmembrane region" description="Helical" evidence="2">
    <location>
        <begin position="538"/>
        <end position="561"/>
    </location>
</feature>
<keyword evidence="4" id="KW-1185">Reference proteome</keyword>